<dbReference type="GO" id="GO:0003677">
    <property type="term" value="F:DNA binding"/>
    <property type="evidence" value="ECO:0007669"/>
    <property type="project" value="UniProtKB-UniRule"/>
</dbReference>
<dbReference type="InterPro" id="IPR007159">
    <property type="entry name" value="SpoVT-AbrB_dom"/>
</dbReference>
<accession>A0A1G5SEN4</accession>
<dbReference type="Proteomes" id="UP000198729">
    <property type="component" value="Unassembled WGS sequence"/>
</dbReference>
<dbReference type="InterPro" id="IPR037914">
    <property type="entry name" value="SpoVT-AbrB_sf"/>
</dbReference>
<dbReference type="RefSeq" id="WP_090285472.1">
    <property type="nucleotide sequence ID" value="NZ_FMWO01000044.1"/>
</dbReference>
<evidence type="ECO:0000256" key="1">
    <source>
        <dbReference type="PROSITE-ProRule" id="PRU01076"/>
    </source>
</evidence>
<evidence type="ECO:0000313" key="3">
    <source>
        <dbReference type="EMBL" id="SCZ85310.1"/>
    </source>
</evidence>
<dbReference type="EMBL" id="FMWO01000044">
    <property type="protein sequence ID" value="SCZ85310.1"/>
    <property type="molecule type" value="Genomic_DNA"/>
</dbReference>
<evidence type="ECO:0000259" key="2">
    <source>
        <dbReference type="PROSITE" id="PS51740"/>
    </source>
</evidence>
<dbReference type="Gene3D" id="2.10.260.10">
    <property type="match status" value="1"/>
</dbReference>
<feature type="domain" description="SpoVT-AbrB" evidence="2">
    <location>
        <begin position="1"/>
        <end position="46"/>
    </location>
</feature>
<dbReference type="STRING" id="51642.NSMM_370089"/>
<dbReference type="PROSITE" id="PS51740">
    <property type="entry name" value="SPOVT_ABRB"/>
    <property type="match status" value="1"/>
</dbReference>
<protein>
    <submittedName>
        <fullName evidence="3">Transcriptional regulator AbrB family</fullName>
    </submittedName>
</protein>
<organism evidence="3 4">
    <name type="scientific">Nitrosomonas mobilis</name>
    <dbReference type="NCBI Taxonomy" id="51642"/>
    <lineage>
        <taxon>Bacteria</taxon>
        <taxon>Pseudomonadati</taxon>
        <taxon>Pseudomonadota</taxon>
        <taxon>Betaproteobacteria</taxon>
        <taxon>Nitrosomonadales</taxon>
        <taxon>Nitrosomonadaceae</taxon>
        <taxon>Nitrosomonas</taxon>
    </lineage>
</organism>
<evidence type="ECO:0000313" key="4">
    <source>
        <dbReference type="Proteomes" id="UP000198729"/>
    </source>
</evidence>
<dbReference type="PANTHER" id="PTHR34860:SF6">
    <property type="entry name" value="REPRESSOR-LIKE PROTEIN SSO7C3"/>
    <property type="match status" value="1"/>
</dbReference>
<sequence>MTTVTVSPKYQIVIPKEIRESMGIVSGQKVQITSYQGRIEVVPLKPMREMRGFLKGIDTTVLREKDRI</sequence>
<dbReference type="SUPFAM" id="SSF89447">
    <property type="entry name" value="AbrB/MazE/MraZ-like"/>
    <property type="match status" value="1"/>
</dbReference>
<dbReference type="AlphaFoldDB" id="A0A1G5SEN4"/>
<gene>
    <name evidence="3" type="ORF">NSMM_370089</name>
</gene>
<proteinExistence type="predicted"/>
<keyword evidence="1" id="KW-0238">DNA-binding</keyword>
<keyword evidence="4" id="KW-1185">Reference proteome</keyword>
<dbReference type="PANTHER" id="PTHR34860">
    <property type="entry name" value="REPRESSOR-LIKE PROTEIN SSO7C3"/>
    <property type="match status" value="1"/>
</dbReference>
<dbReference type="InterPro" id="IPR052975">
    <property type="entry name" value="Repressor-like_regulatory"/>
</dbReference>
<dbReference type="SMART" id="SM00966">
    <property type="entry name" value="SpoVT_AbrB"/>
    <property type="match status" value="1"/>
</dbReference>
<dbReference type="OrthoDB" id="9811597at2"/>
<reference evidence="3 4" key="1">
    <citation type="submission" date="2016-10" db="EMBL/GenBank/DDBJ databases">
        <authorList>
            <person name="de Groot N.N."/>
        </authorList>
    </citation>
    <scope>NUCLEOTIDE SEQUENCE [LARGE SCALE GENOMIC DNA]</scope>
    <source>
        <strain evidence="3">1</strain>
    </source>
</reference>
<dbReference type="NCBIfam" id="TIGR01439">
    <property type="entry name" value="lp_hng_hel_AbrB"/>
    <property type="match status" value="1"/>
</dbReference>
<dbReference type="Pfam" id="PF04014">
    <property type="entry name" value="MazE_antitoxin"/>
    <property type="match status" value="1"/>
</dbReference>
<name>A0A1G5SEN4_9PROT</name>